<evidence type="ECO:0000256" key="1">
    <source>
        <dbReference type="ARBA" id="ARBA00006611"/>
    </source>
</evidence>
<dbReference type="InterPro" id="IPR047667">
    <property type="entry name" value="ATPase_ComGA"/>
</dbReference>
<evidence type="ECO:0000256" key="2">
    <source>
        <dbReference type="ARBA" id="ARBA00022741"/>
    </source>
</evidence>
<dbReference type="InterPro" id="IPR027417">
    <property type="entry name" value="P-loop_NTPase"/>
</dbReference>
<evidence type="ECO:0000259" key="4">
    <source>
        <dbReference type="PROSITE" id="PS00662"/>
    </source>
</evidence>
<dbReference type="InterPro" id="IPR003593">
    <property type="entry name" value="AAA+_ATPase"/>
</dbReference>
<dbReference type="Gene3D" id="3.40.50.300">
    <property type="entry name" value="P-loop containing nucleotide triphosphate hydrolases"/>
    <property type="match status" value="1"/>
</dbReference>
<sequence length="359" mass="39293">MQAEQKIVQMLTAAVAVQATDIHLMPKANGYLMKMRSGGVLSKSESFSIREGERLIAYLKFTASMDIGEKRKPQSGSFRQIVNGLPLSLRISTLPAVPHKESLVIRILPQEHVPHLSELTLFPYSASKLTALLAQPTGLILLSGPTGSGKSTTLYSMVQHCASVLNKHVITLEDPVEKQQDAFVQIQVNEKAGITYATGLKAILRHDPDVIMVGEIRDEETARAAVKSALTGHLVLSTIHARDSAGVIGRLVELGVSRHEIHQTITGITAQRLVRLCCPSCGSVCQPDCTQETRQAIVCELLAGEELLRAVKEVTGHSEGERRQTLKNELRKGVAYGFIASEEWTRWHAGEADISQKQR</sequence>
<dbReference type="CDD" id="cd01129">
    <property type="entry name" value="PulE-GspE-like"/>
    <property type="match status" value="1"/>
</dbReference>
<dbReference type="AlphaFoldDB" id="A0A1N6PJN9"/>
<keyword evidence="2" id="KW-0547">Nucleotide-binding</keyword>
<feature type="domain" description="Bacterial type II secretion system protein E" evidence="4">
    <location>
        <begin position="204"/>
        <end position="218"/>
    </location>
</feature>
<dbReference type="SUPFAM" id="SSF52540">
    <property type="entry name" value="P-loop containing nucleoside triphosphate hydrolases"/>
    <property type="match status" value="1"/>
</dbReference>
<keyword evidence="3" id="KW-0067">ATP-binding</keyword>
<dbReference type="NCBIfam" id="NF041000">
    <property type="entry name" value="ATPase_ComGA"/>
    <property type="match status" value="1"/>
</dbReference>
<name>A0A1N6PJN9_9BACI</name>
<dbReference type="RefSeq" id="WP_231581386.1">
    <property type="nucleotide sequence ID" value="NZ_FTLX01000001.1"/>
</dbReference>
<evidence type="ECO:0000256" key="3">
    <source>
        <dbReference type="ARBA" id="ARBA00022840"/>
    </source>
</evidence>
<dbReference type="PROSITE" id="PS00662">
    <property type="entry name" value="T2SP_E"/>
    <property type="match status" value="1"/>
</dbReference>
<accession>A0A1N6PJN9</accession>
<dbReference type="GO" id="GO:0005524">
    <property type="term" value="F:ATP binding"/>
    <property type="evidence" value="ECO:0007669"/>
    <property type="project" value="UniProtKB-KW"/>
</dbReference>
<dbReference type="GO" id="GO:0016887">
    <property type="term" value="F:ATP hydrolysis activity"/>
    <property type="evidence" value="ECO:0007669"/>
    <property type="project" value="TreeGrafter"/>
</dbReference>
<proteinExistence type="inferred from homology"/>
<dbReference type="Proteomes" id="UP000186385">
    <property type="component" value="Unassembled WGS sequence"/>
</dbReference>
<evidence type="ECO:0000313" key="5">
    <source>
        <dbReference type="EMBL" id="SIQ04551.1"/>
    </source>
</evidence>
<dbReference type="GO" id="GO:0005886">
    <property type="term" value="C:plasma membrane"/>
    <property type="evidence" value="ECO:0007669"/>
    <property type="project" value="TreeGrafter"/>
</dbReference>
<protein>
    <submittedName>
        <fullName evidence="5">Competence-related pilin export protein ComGA</fullName>
    </submittedName>
</protein>
<organism evidence="5 6">
    <name type="scientific">Domibacillus enclensis</name>
    <dbReference type="NCBI Taxonomy" id="1017273"/>
    <lineage>
        <taxon>Bacteria</taxon>
        <taxon>Bacillati</taxon>
        <taxon>Bacillota</taxon>
        <taxon>Bacilli</taxon>
        <taxon>Bacillales</taxon>
        <taxon>Bacillaceae</taxon>
        <taxon>Domibacillus</taxon>
    </lineage>
</organism>
<dbReference type="PANTHER" id="PTHR30258">
    <property type="entry name" value="TYPE II SECRETION SYSTEM PROTEIN GSPE-RELATED"/>
    <property type="match status" value="1"/>
</dbReference>
<dbReference type="InterPro" id="IPR001482">
    <property type="entry name" value="T2SS/T4SS_dom"/>
</dbReference>
<reference evidence="5 6" key="1">
    <citation type="submission" date="2017-01" db="EMBL/GenBank/DDBJ databases">
        <authorList>
            <person name="Mah S.A."/>
            <person name="Swanson W.J."/>
            <person name="Moy G.W."/>
            <person name="Vacquier V.D."/>
        </authorList>
    </citation>
    <scope>NUCLEOTIDE SEQUENCE [LARGE SCALE GENOMIC DNA]</scope>
    <source>
        <strain evidence="5 6">NIO-1016</strain>
    </source>
</reference>
<dbReference type="Pfam" id="PF00437">
    <property type="entry name" value="T2SSE"/>
    <property type="match status" value="1"/>
</dbReference>
<dbReference type="EMBL" id="FTLX01000001">
    <property type="protein sequence ID" value="SIQ04551.1"/>
    <property type="molecule type" value="Genomic_DNA"/>
</dbReference>
<gene>
    <name evidence="5" type="ORF">SAMN05443094_101547</name>
</gene>
<comment type="similarity">
    <text evidence="1">Belongs to the GSP E family.</text>
</comment>
<dbReference type="Gene3D" id="3.30.450.90">
    <property type="match status" value="1"/>
</dbReference>
<dbReference type="PANTHER" id="PTHR30258:SF2">
    <property type="entry name" value="COMG OPERON PROTEIN 1"/>
    <property type="match status" value="1"/>
</dbReference>
<dbReference type="STRING" id="1017273.SAMN05443094_101547"/>
<dbReference type="SMART" id="SM00382">
    <property type="entry name" value="AAA"/>
    <property type="match status" value="1"/>
</dbReference>
<evidence type="ECO:0000313" key="6">
    <source>
        <dbReference type="Proteomes" id="UP000186385"/>
    </source>
</evidence>